<gene>
    <name evidence="2" type="ORF">M2350_002301</name>
</gene>
<sequence>MRQGQEFGDNHGNGKPKTAIVKRILPDLPIPPDQLPPNDDRDAYRKAKVIVQVWDEPNVTKTVFCLRLFDPDDPNVLGTTEMKLTLLAEGMTTERMGKASPETQKN</sequence>
<protein>
    <submittedName>
        <fullName evidence="2">Uncharacterized protein</fullName>
    </submittedName>
</protein>
<keyword evidence="3" id="KW-1185">Reference proteome</keyword>
<reference evidence="2 3" key="1">
    <citation type="submission" date="2022-08" db="EMBL/GenBank/DDBJ databases">
        <title>Bacterial and archaeal communities from various locations to study Microbial Dark Matter (Phase II).</title>
        <authorList>
            <person name="Stepanauskas R."/>
        </authorList>
    </citation>
    <scope>NUCLEOTIDE SEQUENCE [LARGE SCALE GENOMIC DNA]</scope>
    <source>
        <strain evidence="2 3">PD1</strain>
    </source>
</reference>
<dbReference type="EMBL" id="JANUCP010000004">
    <property type="protein sequence ID" value="MCS3919884.1"/>
    <property type="molecule type" value="Genomic_DNA"/>
</dbReference>
<proteinExistence type="predicted"/>
<evidence type="ECO:0000256" key="1">
    <source>
        <dbReference type="SAM" id="MobiDB-lite"/>
    </source>
</evidence>
<dbReference type="RefSeq" id="WP_259096808.1">
    <property type="nucleotide sequence ID" value="NZ_CP130454.1"/>
</dbReference>
<dbReference type="Proteomes" id="UP001204798">
    <property type="component" value="Unassembled WGS sequence"/>
</dbReference>
<name>A0ABT2EQ99_9BACT</name>
<accession>A0ABT2EQ99</accession>
<organism evidence="2 3">
    <name type="scientific">Candidatus Fervidibacter sacchari</name>
    <dbReference type="NCBI Taxonomy" id="1448929"/>
    <lineage>
        <taxon>Bacteria</taxon>
        <taxon>Candidatus Fervidibacterota</taxon>
        <taxon>Candidatus Fervidibacter</taxon>
    </lineage>
</organism>
<feature type="region of interest" description="Disordered" evidence="1">
    <location>
        <begin position="1"/>
        <end position="20"/>
    </location>
</feature>
<evidence type="ECO:0000313" key="2">
    <source>
        <dbReference type="EMBL" id="MCS3919884.1"/>
    </source>
</evidence>
<evidence type="ECO:0000313" key="3">
    <source>
        <dbReference type="Proteomes" id="UP001204798"/>
    </source>
</evidence>
<comment type="caution">
    <text evidence="2">The sequence shown here is derived from an EMBL/GenBank/DDBJ whole genome shotgun (WGS) entry which is preliminary data.</text>
</comment>